<gene>
    <name evidence="9" type="ORF">SM124_06965</name>
</gene>
<evidence type="ECO:0000256" key="3">
    <source>
        <dbReference type="ARBA" id="ARBA00022679"/>
    </source>
</evidence>
<dbReference type="Pfam" id="PF02518">
    <property type="entry name" value="HATPase_c"/>
    <property type="match status" value="1"/>
</dbReference>
<dbReference type="GO" id="GO:0016301">
    <property type="term" value="F:kinase activity"/>
    <property type="evidence" value="ECO:0007669"/>
    <property type="project" value="UniProtKB-KW"/>
</dbReference>
<evidence type="ECO:0000313" key="9">
    <source>
        <dbReference type="EMBL" id="MDZ5471486.1"/>
    </source>
</evidence>
<dbReference type="InterPro" id="IPR004358">
    <property type="entry name" value="Sig_transdc_His_kin-like_C"/>
</dbReference>
<keyword evidence="5 9" id="KW-0418">Kinase</keyword>
<dbReference type="SUPFAM" id="SSF55874">
    <property type="entry name" value="ATPase domain of HSP90 chaperone/DNA topoisomerase II/histidine kinase"/>
    <property type="match status" value="1"/>
</dbReference>
<keyword evidence="3" id="KW-0808">Transferase</keyword>
<proteinExistence type="predicted"/>
<comment type="catalytic activity">
    <reaction evidence="1">
        <text>ATP + protein L-histidine = ADP + protein N-phospho-L-histidine.</text>
        <dbReference type="EC" id="2.7.13.3"/>
    </reaction>
</comment>
<evidence type="ECO:0000313" key="10">
    <source>
        <dbReference type="Proteomes" id="UP001290455"/>
    </source>
</evidence>
<dbReference type="Gene3D" id="3.30.565.10">
    <property type="entry name" value="Histidine kinase-like ATPase, C-terminal domain"/>
    <property type="match status" value="1"/>
</dbReference>
<dbReference type="Proteomes" id="UP001290455">
    <property type="component" value="Unassembled WGS sequence"/>
</dbReference>
<evidence type="ECO:0000256" key="6">
    <source>
        <dbReference type="ARBA" id="ARBA00022840"/>
    </source>
</evidence>
<evidence type="ECO:0000256" key="1">
    <source>
        <dbReference type="ARBA" id="ARBA00000085"/>
    </source>
</evidence>
<dbReference type="RefSeq" id="WP_322445779.1">
    <property type="nucleotide sequence ID" value="NZ_JAXOFX010000003.1"/>
</dbReference>
<name>A0ABU5IWH4_9BACI</name>
<dbReference type="PANTHER" id="PTHR43711:SF1">
    <property type="entry name" value="HISTIDINE KINASE 1"/>
    <property type="match status" value="1"/>
</dbReference>
<reference evidence="9 10" key="1">
    <citation type="submission" date="2023-11" db="EMBL/GenBank/DDBJ databases">
        <title>Bacillus jintuensis, isolated from a mudflat on the Beibu Gulf coast.</title>
        <authorList>
            <person name="Li M."/>
        </authorList>
    </citation>
    <scope>NUCLEOTIDE SEQUENCE [LARGE SCALE GENOMIC DNA]</scope>
    <source>
        <strain evidence="9 10">31A1R</strain>
    </source>
</reference>
<keyword evidence="10" id="KW-1185">Reference proteome</keyword>
<evidence type="ECO:0000259" key="8">
    <source>
        <dbReference type="PROSITE" id="PS50109"/>
    </source>
</evidence>
<dbReference type="SMART" id="SM00387">
    <property type="entry name" value="HATPase_c"/>
    <property type="match status" value="1"/>
</dbReference>
<dbReference type="EMBL" id="JAXOFX010000003">
    <property type="protein sequence ID" value="MDZ5471486.1"/>
    <property type="molecule type" value="Genomic_DNA"/>
</dbReference>
<dbReference type="PRINTS" id="PR00344">
    <property type="entry name" value="BCTRLSENSOR"/>
</dbReference>
<keyword evidence="4" id="KW-0547">Nucleotide-binding</keyword>
<evidence type="ECO:0000256" key="2">
    <source>
        <dbReference type="ARBA" id="ARBA00012438"/>
    </source>
</evidence>
<feature type="domain" description="Histidine kinase" evidence="8">
    <location>
        <begin position="1"/>
        <end position="103"/>
    </location>
</feature>
<comment type="caution">
    <text evidence="9">The sequence shown here is derived from an EMBL/GenBank/DDBJ whole genome shotgun (WGS) entry which is preliminary data.</text>
</comment>
<dbReference type="InterPro" id="IPR050736">
    <property type="entry name" value="Sensor_HK_Regulatory"/>
</dbReference>
<sequence>MKIKQLFINLIKNGIESMENGKVMIHTHEYDHAVEVKVTDYGQGIPEDIVNKIGEPFFTTKENGTGLGLLISNQIIESHQGKMFIESIQGIGTTVTVILPKPK</sequence>
<protein>
    <recommendedName>
        <fullName evidence="2">histidine kinase</fullName>
        <ecNumber evidence="2">2.7.13.3</ecNumber>
    </recommendedName>
</protein>
<keyword evidence="7" id="KW-0902">Two-component regulatory system</keyword>
<evidence type="ECO:0000256" key="5">
    <source>
        <dbReference type="ARBA" id="ARBA00022777"/>
    </source>
</evidence>
<accession>A0ABU5IWH4</accession>
<keyword evidence="6" id="KW-0067">ATP-binding</keyword>
<evidence type="ECO:0000256" key="7">
    <source>
        <dbReference type="ARBA" id="ARBA00023012"/>
    </source>
</evidence>
<evidence type="ECO:0000256" key="4">
    <source>
        <dbReference type="ARBA" id="ARBA00022741"/>
    </source>
</evidence>
<dbReference type="InterPro" id="IPR036890">
    <property type="entry name" value="HATPase_C_sf"/>
</dbReference>
<dbReference type="EC" id="2.7.13.3" evidence="2"/>
<dbReference type="InterPro" id="IPR005467">
    <property type="entry name" value="His_kinase_dom"/>
</dbReference>
<organism evidence="9 10">
    <name type="scientific">Robertmurraya mangrovi</name>
    <dbReference type="NCBI Taxonomy" id="3098077"/>
    <lineage>
        <taxon>Bacteria</taxon>
        <taxon>Bacillati</taxon>
        <taxon>Bacillota</taxon>
        <taxon>Bacilli</taxon>
        <taxon>Bacillales</taxon>
        <taxon>Bacillaceae</taxon>
        <taxon>Robertmurraya</taxon>
    </lineage>
</organism>
<dbReference type="PANTHER" id="PTHR43711">
    <property type="entry name" value="TWO-COMPONENT HISTIDINE KINASE"/>
    <property type="match status" value="1"/>
</dbReference>
<dbReference type="PROSITE" id="PS50109">
    <property type="entry name" value="HIS_KIN"/>
    <property type="match status" value="1"/>
</dbReference>
<dbReference type="InterPro" id="IPR003594">
    <property type="entry name" value="HATPase_dom"/>
</dbReference>